<reference evidence="3 4" key="1">
    <citation type="submission" date="2023-10" db="EMBL/GenBank/DDBJ databases">
        <title>Comparative genomics analysis reveals potential genetic determinants of host preference in Cryptosporidium xiaoi.</title>
        <authorList>
            <person name="Xiao L."/>
            <person name="Li J."/>
        </authorList>
    </citation>
    <scope>NUCLEOTIDE SEQUENCE [LARGE SCALE GENOMIC DNA]</scope>
    <source>
        <strain evidence="3 4">52996</strain>
    </source>
</reference>
<accession>A0AAV9XY28</accession>
<dbReference type="InterPro" id="IPR017359">
    <property type="entry name" value="Phi-like"/>
</dbReference>
<dbReference type="InterPro" id="IPR059181">
    <property type="entry name" value="RWDD2A-B_C"/>
</dbReference>
<gene>
    <name evidence="3" type="ORF">RS030_203132</name>
</gene>
<dbReference type="EMBL" id="JAWDEY010000012">
    <property type="protein sequence ID" value="KAK6589582.1"/>
    <property type="molecule type" value="Genomic_DNA"/>
</dbReference>
<feature type="domain" description="Small nuclear ribonucleoprotein Prp3 C-terminal" evidence="2">
    <location>
        <begin position="205"/>
        <end position="266"/>
    </location>
</feature>
<feature type="region of interest" description="Disordered" evidence="1">
    <location>
        <begin position="151"/>
        <end position="180"/>
    </location>
</feature>
<dbReference type="InterPro" id="IPR010541">
    <property type="entry name" value="Prp3_C"/>
</dbReference>
<proteinExistence type="predicted"/>
<keyword evidence="4" id="KW-1185">Reference proteome</keyword>
<dbReference type="PANTHER" id="PTHR15955:SF8">
    <property type="entry name" value="RWD DOMAIN-CONTAINING PROTEIN 2B-RELATED"/>
    <property type="match status" value="1"/>
</dbReference>
<dbReference type="CDD" id="cd24163">
    <property type="entry name" value="RWDD2_C"/>
    <property type="match status" value="1"/>
</dbReference>
<dbReference type="Proteomes" id="UP001311799">
    <property type="component" value="Unassembled WGS sequence"/>
</dbReference>
<organism evidence="3 4">
    <name type="scientific">Cryptosporidium xiaoi</name>
    <dbReference type="NCBI Taxonomy" id="659607"/>
    <lineage>
        <taxon>Eukaryota</taxon>
        <taxon>Sar</taxon>
        <taxon>Alveolata</taxon>
        <taxon>Apicomplexa</taxon>
        <taxon>Conoidasida</taxon>
        <taxon>Coccidia</taxon>
        <taxon>Eucoccidiorida</taxon>
        <taxon>Eimeriorina</taxon>
        <taxon>Cryptosporidiidae</taxon>
        <taxon>Cryptosporidium</taxon>
    </lineage>
</organism>
<dbReference type="AlphaFoldDB" id="A0AAV9XY28"/>
<protein>
    <recommendedName>
        <fullName evidence="2">Small nuclear ribonucleoprotein Prp3 C-terminal domain-containing protein</fullName>
    </recommendedName>
</protein>
<feature type="compositionally biased region" description="Basic and acidic residues" evidence="1">
    <location>
        <begin position="166"/>
        <end position="180"/>
    </location>
</feature>
<evidence type="ECO:0000313" key="3">
    <source>
        <dbReference type="EMBL" id="KAK6589582.1"/>
    </source>
</evidence>
<evidence type="ECO:0000313" key="4">
    <source>
        <dbReference type="Proteomes" id="UP001311799"/>
    </source>
</evidence>
<dbReference type="PANTHER" id="PTHR15955">
    <property type="entry name" value="RWD DOMAIN CONTAINING PROTEIN 2"/>
    <property type="match status" value="1"/>
</dbReference>
<sequence length="330" mass="38133">MKECSGLNCKERLRLEIEALRCIFTEYSDEFILSDDFTSWIINKDECGSASEGSFTLRAKLDSRYFYSTQLFLKLTINTETHYDTGPIEFRVVSDEASVPFFLSDSQCSYIINEAKNAFVRDSECIYNQIIAAREATELIVKDLPPDNNYPCSNEHGGEVEEDDSDNHLSSDEELERDSKEGSIWSISNISNNGLHKTITWGMRACYSHHIRSKIKRKLICEWARELSLGGFCKIGYPGIIILEGPEECCLEYTRRLQRLRWKHFVVRGEIIDEISLIFNKEGKVDLDSMRKLPERMIELPPEQMKTLAKYCDELGIKDLFLTTMKIYSK</sequence>
<evidence type="ECO:0000259" key="2">
    <source>
        <dbReference type="Pfam" id="PF06544"/>
    </source>
</evidence>
<dbReference type="Pfam" id="PF06544">
    <property type="entry name" value="Prp3_C"/>
    <property type="match status" value="1"/>
</dbReference>
<comment type="caution">
    <text evidence="3">The sequence shown here is derived from an EMBL/GenBank/DDBJ whole genome shotgun (WGS) entry which is preliminary data.</text>
</comment>
<evidence type="ECO:0000256" key="1">
    <source>
        <dbReference type="SAM" id="MobiDB-lite"/>
    </source>
</evidence>
<name>A0AAV9XY28_9CRYT</name>